<accession>A0A1E3H9M3</accession>
<evidence type="ECO:0000256" key="1">
    <source>
        <dbReference type="SAM" id="MobiDB-lite"/>
    </source>
</evidence>
<gene>
    <name evidence="2" type="ORF">L202_08447</name>
</gene>
<evidence type="ECO:0000313" key="2">
    <source>
        <dbReference type="EMBL" id="ODN73052.1"/>
    </source>
</evidence>
<organism evidence="2 3">
    <name type="scientific">Cryptococcus amylolentus CBS 6039</name>
    <dbReference type="NCBI Taxonomy" id="1295533"/>
    <lineage>
        <taxon>Eukaryota</taxon>
        <taxon>Fungi</taxon>
        <taxon>Dikarya</taxon>
        <taxon>Basidiomycota</taxon>
        <taxon>Agaricomycotina</taxon>
        <taxon>Tremellomycetes</taxon>
        <taxon>Tremellales</taxon>
        <taxon>Cryptococcaceae</taxon>
        <taxon>Cryptococcus</taxon>
    </lineage>
</organism>
<evidence type="ECO:0000313" key="3">
    <source>
        <dbReference type="Proteomes" id="UP000094065"/>
    </source>
</evidence>
<dbReference type="EMBL" id="AWGJ01000014">
    <property type="protein sequence ID" value="ODN73052.1"/>
    <property type="molecule type" value="Genomic_DNA"/>
</dbReference>
<dbReference type="Proteomes" id="UP000094065">
    <property type="component" value="Unassembled WGS sequence"/>
</dbReference>
<proteinExistence type="predicted"/>
<dbReference type="AlphaFoldDB" id="A0A1E3H9M3"/>
<protein>
    <submittedName>
        <fullName evidence="2">Uncharacterized protein</fullName>
    </submittedName>
</protein>
<feature type="region of interest" description="Disordered" evidence="1">
    <location>
        <begin position="10"/>
        <end position="37"/>
    </location>
</feature>
<reference evidence="2 3" key="1">
    <citation type="submission" date="2016-06" db="EMBL/GenBank/DDBJ databases">
        <title>Evolution of pathogenesis and genome organization in the Tremellales.</title>
        <authorList>
            <person name="Cuomo C."/>
            <person name="Litvintseva A."/>
            <person name="Heitman J."/>
            <person name="Chen Y."/>
            <person name="Sun S."/>
            <person name="Springer D."/>
            <person name="Dromer F."/>
            <person name="Young S."/>
            <person name="Zeng Q."/>
            <person name="Chapman S."/>
            <person name="Gujja S."/>
            <person name="Saif S."/>
            <person name="Birren B."/>
        </authorList>
    </citation>
    <scope>NUCLEOTIDE SEQUENCE [LARGE SCALE GENOMIC DNA]</scope>
    <source>
        <strain evidence="2 3">CBS 6039</strain>
    </source>
</reference>
<dbReference type="RefSeq" id="XP_018988993.1">
    <property type="nucleotide sequence ID" value="XM_019143329.1"/>
</dbReference>
<keyword evidence="3" id="KW-1185">Reference proteome</keyword>
<comment type="caution">
    <text evidence="2">The sequence shown here is derived from an EMBL/GenBank/DDBJ whole genome shotgun (WGS) entry which is preliminary data.</text>
</comment>
<sequence>MDQYLQNLRQQANSYSASSAGTASSRAQRGPSTPAETATGECITIRFNSQQTGSTTTAGFLPLYPPRSRQQAGESEYVWSVGITRKGGRSVADDKQKIPLSFAIEEWLEPADQGRRDTLNYLIEIDLQKSFATGQRDFDHTAQNERGQ</sequence>
<feature type="compositionally biased region" description="Low complexity" evidence="1">
    <location>
        <begin position="12"/>
        <end position="27"/>
    </location>
</feature>
<dbReference type="GeneID" id="30159756"/>
<name>A0A1E3H9M3_9TREE</name>
<dbReference type="OrthoDB" id="10301533at2759"/>